<protein>
    <submittedName>
        <fullName evidence="1">Uncharacterized protein</fullName>
    </submittedName>
</protein>
<proteinExistence type="predicted"/>
<evidence type="ECO:0000313" key="2">
    <source>
        <dbReference type="Proteomes" id="UP000000305"/>
    </source>
</evidence>
<reference evidence="1 2" key="1">
    <citation type="journal article" date="2011" name="Science">
        <title>The ecoresponsive genome of Daphnia pulex.</title>
        <authorList>
            <person name="Colbourne J.K."/>
            <person name="Pfrender M.E."/>
            <person name="Gilbert D."/>
            <person name="Thomas W.K."/>
            <person name="Tucker A."/>
            <person name="Oakley T.H."/>
            <person name="Tokishita S."/>
            <person name="Aerts A."/>
            <person name="Arnold G.J."/>
            <person name="Basu M.K."/>
            <person name="Bauer D.J."/>
            <person name="Caceres C.E."/>
            <person name="Carmel L."/>
            <person name="Casola C."/>
            <person name="Choi J.H."/>
            <person name="Detter J.C."/>
            <person name="Dong Q."/>
            <person name="Dusheyko S."/>
            <person name="Eads B.D."/>
            <person name="Frohlich T."/>
            <person name="Geiler-Samerotte K.A."/>
            <person name="Gerlach D."/>
            <person name="Hatcher P."/>
            <person name="Jogdeo S."/>
            <person name="Krijgsveld J."/>
            <person name="Kriventseva E.V."/>
            <person name="Kultz D."/>
            <person name="Laforsch C."/>
            <person name="Lindquist E."/>
            <person name="Lopez J."/>
            <person name="Manak J.R."/>
            <person name="Muller J."/>
            <person name="Pangilinan J."/>
            <person name="Patwardhan R.P."/>
            <person name="Pitluck S."/>
            <person name="Pritham E.J."/>
            <person name="Rechtsteiner A."/>
            <person name="Rho M."/>
            <person name="Rogozin I.B."/>
            <person name="Sakarya O."/>
            <person name="Salamov A."/>
            <person name="Schaack S."/>
            <person name="Shapiro H."/>
            <person name="Shiga Y."/>
            <person name="Skalitzky C."/>
            <person name="Smith Z."/>
            <person name="Souvorov A."/>
            <person name="Sung W."/>
            <person name="Tang Z."/>
            <person name="Tsuchiya D."/>
            <person name="Tu H."/>
            <person name="Vos H."/>
            <person name="Wang M."/>
            <person name="Wolf Y.I."/>
            <person name="Yamagata H."/>
            <person name="Yamada T."/>
            <person name="Ye Y."/>
            <person name="Shaw J.R."/>
            <person name="Andrews J."/>
            <person name="Crease T.J."/>
            <person name="Tang H."/>
            <person name="Lucas S.M."/>
            <person name="Robertson H.M."/>
            <person name="Bork P."/>
            <person name="Koonin E.V."/>
            <person name="Zdobnov E.M."/>
            <person name="Grigoriev I.V."/>
            <person name="Lynch M."/>
            <person name="Boore J.L."/>
        </authorList>
    </citation>
    <scope>NUCLEOTIDE SEQUENCE [LARGE SCALE GENOMIC DNA]</scope>
</reference>
<name>E9HFG2_DAPPU</name>
<dbReference type="InParanoid" id="E9HFG2"/>
<evidence type="ECO:0000313" key="1">
    <source>
        <dbReference type="EMBL" id="EFX69539.1"/>
    </source>
</evidence>
<dbReference type="HOGENOM" id="CLU_2028988_0_0_1"/>
<keyword evidence="2" id="KW-1185">Reference proteome</keyword>
<dbReference type="AlphaFoldDB" id="E9HFG2"/>
<sequence length="122" mass="13921">MTSIEKEKKGGILETFKLLGFSKFPLRNNNYPSSNAPKDNILGSYMSYMTPRHPQIHALSEIIIIHRSCSCSTMHQHASGKRKDCEDQPPALLCPAHYNKEQITKSILHHLFLNCYGYAWSN</sequence>
<dbReference type="Proteomes" id="UP000000305">
    <property type="component" value="Unassembled WGS sequence"/>
</dbReference>
<accession>E9HFG2</accession>
<gene>
    <name evidence="1" type="ORF">DAPPUDRAFT_258461</name>
</gene>
<organism evidence="1 2">
    <name type="scientific">Daphnia pulex</name>
    <name type="common">Water flea</name>
    <dbReference type="NCBI Taxonomy" id="6669"/>
    <lineage>
        <taxon>Eukaryota</taxon>
        <taxon>Metazoa</taxon>
        <taxon>Ecdysozoa</taxon>
        <taxon>Arthropoda</taxon>
        <taxon>Crustacea</taxon>
        <taxon>Branchiopoda</taxon>
        <taxon>Diplostraca</taxon>
        <taxon>Cladocera</taxon>
        <taxon>Anomopoda</taxon>
        <taxon>Daphniidae</taxon>
        <taxon>Daphnia</taxon>
    </lineage>
</organism>
<dbReference type="EMBL" id="GL732635">
    <property type="protein sequence ID" value="EFX69539.1"/>
    <property type="molecule type" value="Genomic_DNA"/>
</dbReference>
<dbReference type="KEGG" id="dpx:DAPPUDRAFT_258461"/>